<dbReference type="InterPro" id="IPR036259">
    <property type="entry name" value="MFS_trans_sf"/>
</dbReference>
<dbReference type="Gene3D" id="1.20.1250.20">
    <property type="entry name" value="MFS general substrate transporter like domains"/>
    <property type="match status" value="1"/>
</dbReference>
<evidence type="ECO:0000313" key="7">
    <source>
        <dbReference type="Ensembl" id="ENSCINP00000023397.2"/>
    </source>
</evidence>
<dbReference type="PANTHER" id="PTHR10924">
    <property type="entry name" value="MAJOR FACILITATOR SUPERFAMILY PROTEIN-RELATED"/>
    <property type="match status" value="1"/>
</dbReference>
<evidence type="ECO:0000256" key="1">
    <source>
        <dbReference type="ARBA" id="ARBA00004141"/>
    </source>
</evidence>
<evidence type="ECO:0000256" key="6">
    <source>
        <dbReference type="SAM" id="Phobius"/>
    </source>
</evidence>
<dbReference type="PANTHER" id="PTHR10924:SF27">
    <property type="entry name" value="SOLUTE CARRIER FAMILY 49 MEMBER 4"/>
    <property type="match status" value="1"/>
</dbReference>
<reference evidence="7" key="3">
    <citation type="submission" date="2025-08" db="UniProtKB">
        <authorList>
            <consortium name="Ensembl"/>
        </authorList>
    </citation>
    <scope>IDENTIFICATION</scope>
</reference>
<reference evidence="7" key="4">
    <citation type="submission" date="2025-09" db="UniProtKB">
        <authorList>
            <consortium name="Ensembl"/>
        </authorList>
    </citation>
    <scope>IDENTIFICATION</scope>
</reference>
<dbReference type="SUPFAM" id="SSF103473">
    <property type="entry name" value="MFS general substrate transporter"/>
    <property type="match status" value="1"/>
</dbReference>
<feature type="transmembrane region" description="Helical" evidence="6">
    <location>
        <begin position="95"/>
        <end position="114"/>
    </location>
</feature>
<feature type="compositionally biased region" description="Polar residues" evidence="5">
    <location>
        <begin position="13"/>
        <end position="24"/>
    </location>
</feature>
<dbReference type="Ensembl" id="ENSCINT00000023643.2">
    <property type="protein sequence ID" value="ENSCINP00000023397.2"/>
    <property type="gene ID" value="ENSCING00000012558.2"/>
</dbReference>
<dbReference type="EMBL" id="EAAA01000341">
    <property type="status" value="NOT_ANNOTATED_CDS"/>
    <property type="molecule type" value="Genomic_DNA"/>
</dbReference>
<feature type="region of interest" description="Disordered" evidence="5">
    <location>
        <begin position="1"/>
        <end position="25"/>
    </location>
</feature>
<evidence type="ECO:0000256" key="5">
    <source>
        <dbReference type="SAM" id="MobiDB-lite"/>
    </source>
</evidence>
<evidence type="ECO:0008006" key="9">
    <source>
        <dbReference type="Google" id="ProtNLM"/>
    </source>
</evidence>
<comment type="subcellular location">
    <subcellularLocation>
        <location evidence="1">Membrane</location>
        <topology evidence="1">Multi-pass membrane protein</topology>
    </subcellularLocation>
</comment>
<evidence type="ECO:0000313" key="8">
    <source>
        <dbReference type="Proteomes" id="UP000008144"/>
    </source>
</evidence>
<reference evidence="7" key="2">
    <citation type="journal article" date="2008" name="Genome Biol.">
        <title>Improved genome assembly and evidence-based global gene model set for the chordate Ciona intestinalis: new insight into intron and operon populations.</title>
        <authorList>
            <person name="Satou Y."/>
            <person name="Mineta K."/>
            <person name="Ogasawara M."/>
            <person name="Sasakura Y."/>
            <person name="Shoguchi E."/>
            <person name="Ueno K."/>
            <person name="Yamada L."/>
            <person name="Matsumoto J."/>
            <person name="Wasserscheid J."/>
            <person name="Dewar K."/>
            <person name="Wiley G.B."/>
            <person name="Macmil S.L."/>
            <person name="Roe B.A."/>
            <person name="Zeller R.W."/>
            <person name="Hastings K.E."/>
            <person name="Lemaire P."/>
            <person name="Lindquist E."/>
            <person name="Endo T."/>
            <person name="Hotta K."/>
            <person name="Inaba K."/>
        </authorList>
    </citation>
    <scope>NUCLEOTIDE SEQUENCE [LARGE SCALE GENOMIC DNA]</scope>
    <source>
        <strain evidence="7">wild type</strain>
    </source>
</reference>
<sequence length="163" mass="18424">MTIENENEPLISDSKSYGSTSQESLTDHDLLNENKPINYKEDVKTEEFTVYWYRWYICLIFAVQGLLQGAVWNTWSPIDDSAEAAIGFTKSDTELLTNWGPISFIITMPFYMWLLQIKGLRLTVVSGAFLVAIATGLRCLPLPNHILQYVIHVAQFLNGIAGC</sequence>
<accession>F7AAS1</accession>
<keyword evidence="3 6" id="KW-1133">Transmembrane helix</keyword>
<dbReference type="InParanoid" id="F7AAS1"/>
<keyword evidence="8" id="KW-1185">Reference proteome</keyword>
<dbReference type="GO" id="GO:0016020">
    <property type="term" value="C:membrane"/>
    <property type="evidence" value="ECO:0007669"/>
    <property type="project" value="UniProtKB-SubCell"/>
</dbReference>
<feature type="transmembrane region" description="Helical" evidence="6">
    <location>
        <begin position="53"/>
        <end position="75"/>
    </location>
</feature>
<feature type="transmembrane region" description="Helical" evidence="6">
    <location>
        <begin position="120"/>
        <end position="140"/>
    </location>
</feature>
<protein>
    <recommendedName>
        <fullName evidence="9">Major facilitator superfamily (MFS) profile domain-containing protein</fullName>
    </recommendedName>
</protein>
<evidence type="ECO:0000256" key="4">
    <source>
        <dbReference type="ARBA" id="ARBA00023136"/>
    </source>
</evidence>
<dbReference type="GeneTree" id="ENSGT01030000234625"/>
<dbReference type="HOGENOM" id="CLU_1839594_0_0_1"/>
<evidence type="ECO:0000256" key="3">
    <source>
        <dbReference type="ARBA" id="ARBA00022989"/>
    </source>
</evidence>
<name>F7AAS1_CIOIN</name>
<organism evidence="7 8">
    <name type="scientific">Ciona intestinalis</name>
    <name type="common">Transparent sea squirt</name>
    <name type="synonym">Ascidia intestinalis</name>
    <dbReference type="NCBI Taxonomy" id="7719"/>
    <lineage>
        <taxon>Eukaryota</taxon>
        <taxon>Metazoa</taxon>
        <taxon>Chordata</taxon>
        <taxon>Tunicata</taxon>
        <taxon>Ascidiacea</taxon>
        <taxon>Phlebobranchia</taxon>
        <taxon>Cionidae</taxon>
        <taxon>Ciona</taxon>
    </lineage>
</organism>
<evidence type="ECO:0000256" key="2">
    <source>
        <dbReference type="ARBA" id="ARBA00022692"/>
    </source>
</evidence>
<reference evidence="8" key="1">
    <citation type="journal article" date="2002" name="Science">
        <title>The draft genome of Ciona intestinalis: insights into chordate and vertebrate origins.</title>
        <authorList>
            <person name="Dehal P."/>
            <person name="Satou Y."/>
            <person name="Campbell R.K."/>
            <person name="Chapman J."/>
            <person name="Degnan B."/>
            <person name="De Tomaso A."/>
            <person name="Davidson B."/>
            <person name="Di Gregorio A."/>
            <person name="Gelpke M."/>
            <person name="Goodstein D.M."/>
            <person name="Harafuji N."/>
            <person name="Hastings K.E."/>
            <person name="Ho I."/>
            <person name="Hotta K."/>
            <person name="Huang W."/>
            <person name="Kawashima T."/>
            <person name="Lemaire P."/>
            <person name="Martinez D."/>
            <person name="Meinertzhagen I.A."/>
            <person name="Necula S."/>
            <person name="Nonaka M."/>
            <person name="Putnam N."/>
            <person name="Rash S."/>
            <person name="Saiga H."/>
            <person name="Satake M."/>
            <person name="Terry A."/>
            <person name="Yamada L."/>
            <person name="Wang H.G."/>
            <person name="Awazu S."/>
            <person name="Azumi K."/>
            <person name="Boore J."/>
            <person name="Branno M."/>
            <person name="Chin-Bow S."/>
            <person name="DeSantis R."/>
            <person name="Doyle S."/>
            <person name="Francino P."/>
            <person name="Keys D.N."/>
            <person name="Haga S."/>
            <person name="Hayashi H."/>
            <person name="Hino K."/>
            <person name="Imai K.S."/>
            <person name="Inaba K."/>
            <person name="Kano S."/>
            <person name="Kobayashi K."/>
            <person name="Kobayashi M."/>
            <person name="Lee B.I."/>
            <person name="Makabe K.W."/>
            <person name="Manohar C."/>
            <person name="Matassi G."/>
            <person name="Medina M."/>
            <person name="Mochizuki Y."/>
            <person name="Mount S."/>
            <person name="Morishita T."/>
            <person name="Miura S."/>
            <person name="Nakayama A."/>
            <person name="Nishizaka S."/>
            <person name="Nomoto H."/>
            <person name="Ohta F."/>
            <person name="Oishi K."/>
            <person name="Rigoutsos I."/>
            <person name="Sano M."/>
            <person name="Sasaki A."/>
            <person name="Sasakura Y."/>
            <person name="Shoguchi E."/>
            <person name="Shin-i T."/>
            <person name="Spagnuolo A."/>
            <person name="Stainier D."/>
            <person name="Suzuki M.M."/>
            <person name="Tassy O."/>
            <person name="Takatori N."/>
            <person name="Tokuoka M."/>
            <person name="Yagi K."/>
            <person name="Yoshizaki F."/>
            <person name="Wada S."/>
            <person name="Zhang C."/>
            <person name="Hyatt P.D."/>
            <person name="Larimer F."/>
            <person name="Detter C."/>
            <person name="Doggett N."/>
            <person name="Glavina T."/>
            <person name="Hawkins T."/>
            <person name="Richardson P."/>
            <person name="Lucas S."/>
            <person name="Kohara Y."/>
            <person name="Levine M."/>
            <person name="Satoh N."/>
            <person name="Rokhsar D.S."/>
        </authorList>
    </citation>
    <scope>NUCLEOTIDE SEQUENCE [LARGE SCALE GENOMIC DNA]</scope>
</reference>
<dbReference type="AlphaFoldDB" id="F7AAS1"/>
<keyword evidence="4 6" id="KW-0472">Membrane</keyword>
<keyword evidence="2 6" id="KW-0812">Transmembrane</keyword>
<proteinExistence type="predicted"/>
<dbReference type="Proteomes" id="UP000008144">
    <property type="component" value="Chromosome 1"/>
</dbReference>
<dbReference type="InterPro" id="IPR049680">
    <property type="entry name" value="FLVCR1-2_SLC49-like"/>
</dbReference>